<sequence length="395" mass="42681">MTLETQRRGWVSDTCPLSGDSENLSGTEALVDDPDSNHIDACDTDKLSGDLGPAEVSVEFGDQPEEDPNLLKCTLAQDGQPPLSPRRSTPMSLRIDAPLPPDTPPPTPPRPCPAKIGTLTPQPLALTRPASLRAPGTGLDTFPSRTQVSIPAVNDGGNGSDDGQDAIDLMTQTPVTENPQPTHHLKSLKVDDHVVVGPGTCKMIASSTRAARNLRERNQPIAVCIDIGQHGKDTVHYARCANLALSHLVLPGWHYLEVLTIHDAHSALECGSGLARLFLPGVDYMLAFGPNPSANEEPWDEMARILRSLVSTLEQREVRRVRVILPFNGYGTLPPSSACAGRLATATTSLSHDLQSIAQHLVLGERPTWVEIDFLLVELIPARCASCRHPWTRII</sequence>
<proteinExistence type="predicted"/>
<feature type="region of interest" description="Disordered" evidence="1">
    <location>
        <begin position="134"/>
        <end position="159"/>
    </location>
</feature>
<evidence type="ECO:0000313" key="2">
    <source>
        <dbReference type="EMBL" id="GMK53676.1"/>
    </source>
</evidence>
<organism evidence="2 3">
    <name type="scientific">Cutaneotrichosporon spelunceum</name>
    <dbReference type="NCBI Taxonomy" id="1672016"/>
    <lineage>
        <taxon>Eukaryota</taxon>
        <taxon>Fungi</taxon>
        <taxon>Dikarya</taxon>
        <taxon>Basidiomycota</taxon>
        <taxon>Agaricomycotina</taxon>
        <taxon>Tremellomycetes</taxon>
        <taxon>Trichosporonales</taxon>
        <taxon>Trichosporonaceae</taxon>
        <taxon>Cutaneotrichosporon</taxon>
    </lineage>
</organism>
<evidence type="ECO:0000313" key="3">
    <source>
        <dbReference type="Proteomes" id="UP001222932"/>
    </source>
</evidence>
<dbReference type="AlphaFoldDB" id="A0AAD3Y7R0"/>
<feature type="region of interest" description="Disordered" evidence="1">
    <location>
        <begin position="75"/>
        <end position="110"/>
    </location>
</feature>
<accession>A0AAD3Y7R0</accession>
<dbReference type="EMBL" id="BTCM01000001">
    <property type="protein sequence ID" value="GMK53676.1"/>
    <property type="molecule type" value="Genomic_DNA"/>
</dbReference>
<gene>
    <name evidence="2" type="ORF">CspeluHIS016_0102620</name>
</gene>
<keyword evidence="3" id="KW-1185">Reference proteome</keyword>
<dbReference type="Proteomes" id="UP001222932">
    <property type="component" value="Unassembled WGS sequence"/>
</dbReference>
<protein>
    <submittedName>
        <fullName evidence="2">Uncharacterized protein</fullName>
    </submittedName>
</protein>
<feature type="compositionally biased region" description="Basic and acidic residues" evidence="1">
    <location>
        <begin position="35"/>
        <end position="48"/>
    </location>
</feature>
<name>A0AAD3Y7R0_9TREE</name>
<reference evidence="2" key="2">
    <citation type="submission" date="2023-06" db="EMBL/GenBank/DDBJ databases">
        <authorList>
            <person name="Kobayashi Y."/>
            <person name="Kayamori A."/>
            <person name="Aoki K."/>
            <person name="Shiwa Y."/>
            <person name="Fujita N."/>
            <person name="Sugita T."/>
            <person name="Iwasaki W."/>
            <person name="Tanaka N."/>
            <person name="Takashima M."/>
        </authorList>
    </citation>
    <scope>NUCLEOTIDE SEQUENCE</scope>
    <source>
        <strain evidence="2">HIS016</strain>
    </source>
</reference>
<comment type="caution">
    <text evidence="2">The sequence shown here is derived from an EMBL/GenBank/DDBJ whole genome shotgun (WGS) entry which is preliminary data.</text>
</comment>
<feature type="region of interest" description="Disordered" evidence="1">
    <location>
        <begin position="1"/>
        <end position="52"/>
    </location>
</feature>
<evidence type="ECO:0000256" key="1">
    <source>
        <dbReference type="SAM" id="MobiDB-lite"/>
    </source>
</evidence>
<feature type="compositionally biased region" description="Pro residues" evidence="1">
    <location>
        <begin position="98"/>
        <end position="110"/>
    </location>
</feature>
<reference evidence="2" key="1">
    <citation type="journal article" date="2023" name="BMC Genomics">
        <title>Chromosome-level genome assemblies of Cutaneotrichosporon spp. (Trichosporonales, Basidiomycota) reveal imbalanced evolution between nucleotide sequences and chromosome synteny.</title>
        <authorList>
            <person name="Kobayashi Y."/>
            <person name="Kayamori A."/>
            <person name="Aoki K."/>
            <person name="Shiwa Y."/>
            <person name="Matsutani M."/>
            <person name="Fujita N."/>
            <person name="Sugita T."/>
            <person name="Iwasaki W."/>
            <person name="Tanaka N."/>
            <person name="Takashima M."/>
        </authorList>
    </citation>
    <scope>NUCLEOTIDE SEQUENCE</scope>
    <source>
        <strain evidence="2">HIS016</strain>
    </source>
</reference>